<dbReference type="EMBL" id="CP036274">
    <property type="protein sequence ID" value="QDU25178.1"/>
    <property type="molecule type" value="Genomic_DNA"/>
</dbReference>
<feature type="domain" description="DUF6891" evidence="3">
    <location>
        <begin position="49"/>
        <end position="254"/>
    </location>
</feature>
<evidence type="ECO:0000313" key="4">
    <source>
        <dbReference type="EMBL" id="QDU25178.1"/>
    </source>
</evidence>
<dbReference type="AlphaFoldDB" id="A0A517Y4J9"/>
<feature type="signal peptide" evidence="2">
    <location>
        <begin position="1"/>
        <end position="21"/>
    </location>
</feature>
<dbReference type="InterPro" id="IPR054186">
    <property type="entry name" value="DUF6891"/>
</dbReference>
<dbReference type="Pfam" id="PF21831">
    <property type="entry name" value="DUF6891"/>
    <property type="match status" value="1"/>
</dbReference>
<evidence type="ECO:0000259" key="3">
    <source>
        <dbReference type="Pfam" id="PF21831"/>
    </source>
</evidence>
<proteinExistence type="predicted"/>
<reference evidence="4 5" key="1">
    <citation type="submission" date="2019-02" db="EMBL/GenBank/DDBJ databases">
        <title>Deep-cultivation of Planctomycetes and their phenomic and genomic characterization uncovers novel biology.</title>
        <authorList>
            <person name="Wiegand S."/>
            <person name="Jogler M."/>
            <person name="Boedeker C."/>
            <person name="Pinto D."/>
            <person name="Vollmers J."/>
            <person name="Rivas-Marin E."/>
            <person name="Kohn T."/>
            <person name="Peeters S.H."/>
            <person name="Heuer A."/>
            <person name="Rast P."/>
            <person name="Oberbeckmann S."/>
            <person name="Bunk B."/>
            <person name="Jeske O."/>
            <person name="Meyerdierks A."/>
            <person name="Storesund J.E."/>
            <person name="Kallscheuer N."/>
            <person name="Luecker S."/>
            <person name="Lage O.M."/>
            <person name="Pohl T."/>
            <person name="Merkel B.J."/>
            <person name="Hornburger P."/>
            <person name="Mueller R.-W."/>
            <person name="Bruemmer F."/>
            <person name="Labrenz M."/>
            <person name="Spormann A.M."/>
            <person name="Op den Camp H."/>
            <person name="Overmann J."/>
            <person name="Amann R."/>
            <person name="Jetten M.S.M."/>
            <person name="Mascher T."/>
            <person name="Medema M.H."/>
            <person name="Devos D.P."/>
            <person name="Kaster A.-K."/>
            <person name="Ovreas L."/>
            <person name="Rohde M."/>
            <person name="Galperin M.Y."/>
            <person name="Jogler C."/>
        </authorList>
    </citation>
    <scope>NUCLEOTIDE SEQUENCE [LARGE SCALE GENOMIC DNA]</scope>
    <source>
        <strain evidence="4 5">ETA_A8</strain>
    </source>
</reference>
<organism evidence="4 5">
    <name type="scientific">Anatilimnocola aggregata</name>
    <dbReference type="NCBI Taxonomy" id="2528021"/>
    <lineage>
        <taxon>Bacteria</taxon>
        <taxon>Pseudomonadati</taxon>
        <taxon>Planctomycetota</taxon>
        <taxon>Planctomycetia</taxon>
        <taxon>Pirellulales</taxon>
        <taxon>Pirellulaceae</taxon>
        <taxon>Anatilimnocola</taxon>
    </lineage>
</organism>
<keyword evidence="2" id="KW-0732">Signal</keyword>
<dbReference type="PROSITE" id="PS51257">
    <property type="entry name" value="PROKAR_LIPOPROTEIN"/>
    <property type="match status" value="1"/>
</dbReference>
<feature type="chain" id="PRO_5021842383" description="DUF6891 domain-containing protein" evidence="2">
    <location>
        <begin position="22"/>
        <end position="258"/>
    </location>
</feature>
<dbReference type="Proteomes" id="UP000315017">
    <property type="component" value="Chromosome"/>
</dbReference>
<sequence precursor="true">MKIVMKWLPITVVFLIAGCSSQELPTSQTPSPPKTMTEKSSWNDTARSDLRETLQNCVVGEVRLSKSGHDDIIQSCREVYIEDECPEDEWESFVRFASDELKKAEAAHAAAQATWPPETDCDRLDQVEAALRDRGILLWQASPCCDTCTGGELPDRIHELERRYPGFRNKVCGYTFFIDQNMADMLAEDTNISVYLGYGWLSQEESSVAPDVYEANALDIAREVCDCLRKHGFKSNWDGSFSKKIGISLNWQRRAMLQ</sequence>
<dbReference type="KEGG" id="aagg:ETAA8_02400"/>
<accession>A0A517Y4J9</accession>
<gene>
    <name evidence="4" type="ORF">ETAA8_02400</name>
</gene>
<evidence type="ECO:0000256" key="2">
    <source>
        <dbReference type="SAM" id="SignalP"/>
    </source>
</evidence>
<protein>
    <recommendedName>
        <fullName evidence="3">DUF6891 domain-containing protein</fullName>
    </recommendedName>
</protein>
<feature type="region of interest" description="Disordered" evidence="1">
    <location>
        <begin position="23"/>
        <end position="44"/>
    </location>
</feature>
<evidence type="ECO:0000256" key="1">
    <source>
        <dbReference type="SAM" id="MobiDB-lite"/>
    </source>
</evidence>
<evidence type="ECO:0000313" key="5">
    <source>
        <dbReference type="Proteomes" id="UP000315017"/>
    </source>
</evidence>
<keyword evidence="5" id="KW-1185">Reference proteome</keyword>
<name>A0A517Y4J9_9BACT</name>